<dbReference type="Proteomes" id="UP001163046">
    <property type="component" value="Unassembled WGS sequence"/>
</dbReference>
<name>A0A9X0CWE3_9CNID</name>
<keyword evidence="3" id="KW-1185">Reference proteome</keyword>
<dbReference type="AlphaFoldDB" id="A0A9X0CWE3"/>
<proteinExistence type="predicted"/>
<feature type="signal peptide" evidence="1">
    <location>
        <begin position="1"/>
        <end position="23"/>
    </location>
</feature>
<evidence type="ECO:0000256" key="1">
    <source>
        <dbReference type="SAM" id="SignalP"/>
    </source>
</evidence>
<organism evidence="2 3">
    <name type="scientific">Desmophyllum pertusum</name>
    <dbReference type="NCBI Taxonomy" id="174260"/>
    <lineage>
        <taxon>Eukaryota</taxon>
        <taxon>Metazoa</taxon>
        <taxon>Cnidaria</taxon>
        <taxon>Anthozoa</taxon>
        <taxon>Hexacorallia</taxon>
        <taxon>Scleractinia</taxon>
        <taxon>Caryophylliina</taxon>
        <taxon>Caryophylliidae</taxon>
        <taxon>Desmophyllum</taxon>
    </lineage>
</organism>
<dbReference type="OrthoDB" id="5955502at2759"/>
<dbReference type="EMBL" id="MU826366">
    <property type="protein sequence ID" value="KAJ7378477.1"/>
    <property type="molecule type" value="Genomic_DNA"/>
</dbReference>
<accession>A0A9X0CWE3</accession>
<feature type="chain" id="PRO_5040845015" evidence="1">
    <location>
        <begin position="24"/>
        <end position="886"/>
    </location>
</feature>
<protein>
    <submittedName>
        <fullName evidence="2">Uncharacterized protein</fullName>
    </submittedName>
</protein>
<sequence>MNVPVGTAALVTLALTIISGTLGDTTWDDKLHGALIAMDAVITEVSRPEYGTKLTEDVVQSLIDALTGLVGKLNGFESIDRSVKQIPPAQSSKMKDVAMKTKVDLLYPSQDFEYALGSILVELRKTHDLDLMCSNFQEISYKFTTKAICHNLLECSDENVCTAEKKCNVVQAIPKMAVVLWYKVAAFLSNGLCKPVVKKEILQDFKSMQDIADTIAAYASTTVEWNSIFEEIGKTGQVFRKQDVEHAMDLFKAHEKVAKFGYLACTELKSTKMCPVGYIYVEYKLLQKLREDRKNPPKIRNLRKQGRVNHGQMMELKKEAIHQITLLASIKNIETDIIKHSNEMSKYFHTLQTYDQGIAKQDIAFIKSKLKEFDQKAKETKNKVQKDFEKIKDIATATKIAAQIEKFMADGFDALKGIGNTVVSAVEVEGLATDVLELNKNTQSLAENFKANTDQISDMETIVEEIKTGNMGAMGFEGMSFIEAYGKYTPKVDEHQLAKNDALWGAYKAKACDLLFEEEGIAASTAQTLVGMTCEYLDGTLAEFAAVRGSIFQFQFDLVDALAKYIRSHIGRKLSRNMDITFNSGTYSDLMLIFFKSQSRLQDEASLYCNKLEYLNHGQSIFACNSTDLFIEQDIDNLIAYEPNTHYDIEERFVYIPTKEQFHGDQGYINLATLEKEHKVSFRLPANNSWLNEFNWLPSVEKLKDRTKHYKTRIQITSKDGSFVNISPSSVKYIVPLDNSQYVTVYEEGYDSAKCPRGKEILNPYSLCDNLPFMCDTMTRVPKSSVMPTILSRWELSLSVETGAEALSWVAPIPATDFLIIAKVELRFPPGIRKRSRIYRRDEPAYGCCDPGKYRPYWKQSACVACPLNTPRKMDGYYCEQFPSLK</sequence>
<gene>
    <name evidence="2" type="ORF">OS493_023012</name>
</gene>
<keyword evidence="1" id="KW-0732">Signal</keyword>
<comment type="caution">
    <text evidence="2">The sequence shown here is derived from an EMBL/GenBank/DDBJ whole genome shotgun (WGS) entry which is preliminary data.</text>
</comment>
<evidence type="ECO:0000313" key="3">
    <source>
        <dbReference type="Proteomes" id="UP001163046"/>
    </source>
</evidence>
<evidence type="ECO:0000313" key="2">
    <source>
        <dbReference type="EMBL" id="KAJ7378477.1"/>
    </source>
</evidence>
<reference evidence="2" key="1">
    <citation type="submission" date="2023-01" db="EMBL/GenBank/DDBJ databases">
        <title>Genome assembly of the deep-sea coral Lophelia pertusa.</title>
        <authorList>
            <person name="Herrera S."/>
            <person name="Cordes E."/>
        </authorList>
    </citation>
    <scope>NUCLEOTIDE SEQUENCE</scope>
    <source>
        <strain evidence="2">USNM1676648</strain>
        <tissue evidence="2">Polyp</tissue>
    </source>
</reference>